<feature type="domain" description="DUF3533" evidence="2">
    <location>
        <begin position="220"/>
        <end position="312"/>
    </location>
</feature>
<accession>A0A543CUL8</accession>
<dbReference type="Proteomes" id="UP000316096">
    <property type="component" value="Unassembled WGS sequence"/>
</dbReference>
<dbReference type="InterPro" id="IPR022703">
    <property type="entry name" value="DUF3533"/>
</dbReference>
<keyword evidence="1" id="KW-1133">Transmembrane helix</keyword>
<reference evidence="3 4" key="1">
    <citation type="submission" date="2019-06" db="EMBL/GenBank/DDBJ databases">
        <title>Sequencing the genomes of 1000 actinobacteria strains.</title>
        <authorList>
            <person name="Klenk H.-P."/>
        </authorList>
    </citation>
    <scope>NUCLEOTIDE SEQUENCE [LARGE SCALE GENOMIC DNA]</scope>
    <source>
        <strain evidence="3 4">DSM 102200</strain>
    </source>
</reference>
<protein>
    <submittedName>
        <fullName evidence="3">Uncharacterized protein DUF3533</fullName>
    </submittedName>
</protein>
<evidence type="ECO:0000259" key="2">
    <source>
        <dbReference type="Pfam" id="PF12051"/>
    </source>
</evidence>
<keyword evidence="4" id="KW-1185">Reference proteome</keyword>
<feature type="transmembrane region" description="Helical" evidence="1">
    <location>
        <begin position="301"/>
        <end position="320"/>
    </location>
</feature>
<evidence type="ECO:0000256" key="1">
    <source>
        <dbReference type="SAM" id="Phobius"/>
    </source>
</evidence>
<evidence type="ECO:0000313" key="3">
    <source>
        <dbReference type="EMBL" id="TQM00739.1"/>
    </source>
</evidence>
<proteinExistence type="predicted"/>
<evidence type="ECO:0000313" key="4">
    <source>
        <dbReference type="Proteomes" id="UP000316096"/>
    </source>
</evidence>
<dbReference type="EMBL" id="VFOZ01000001">
    <property type="protein sequence ID" value="TQM00739.1"/>
    <property type="molecule type" value="Genomic_DNA"/>
</dbReference>
<dbReference type="InterPro" id="IPR008969">
    <property type="entry name" value="CarboxyPept-like_regulatory"/>
</dbReference>
<dbReference type="Pfam" id="PF13620">
    <property type="entry name" value="CarboxypepD_reg"/>
    <property type="match status" value="1"/>
</dbReference>
<feature type="transmembrane region" description="Helical" evidence="1">
    <location>
        <begin position="155"/>
        <end position="172"/>
    </location>
</feature>
<gene>
    <name evidence="3" type="ORF">FB559_6460</name>
</gene>
<dbReference type="Pfam" id="PF12051">
    <property type="entry name" value="DUF3533"/>
    <property type="match status" value="1"/>
</dbReference>
<feature type="transmembrane region" description="Helical" evidence="1">
    <location>
        <begin position="184"/>
        <end position="204"/>
    </location>
</feature>
<feature type="transmembrane region" description="Helical" evidence="1">
    <location>
        <begin position="21"/>
        <end position="40"/>
    </location>
</feature>
<keyword evidence="1" id="KW-0472">Membrane</keyword>
<dbReference type="RefSeq" id="WP_141960514.1">
    <property type="nucleotide sequence ID" value="NZ_VFOZ01000001.1"/>
</dbReference>
<organism evidence="3 4">
    <name type="scientific">Actinoallomurus bryophytorum</name>
    <dbReference type="NCBI Taxonomy" id="1490222"/>
    <lineage>
        <taxon>Bacteria</taxon>
        <taxon>Bacillati</taxon>
        <taxon>Actinomycetota</taxon>
        <taxon>Actinomycetes</taxon>
        <taxon>Streptosporangiales</taxon>
        <taxon>Thermomonosporaceae</taxon>
        <taxon>Actinoallomurus</taxon>
    </lineage>
</organism>
<dbReference type="SUPFAM" id="SSF49464">
    <property type="entry name" value="Carboxypeptidase regulatory domain-like"/>
    <property type="match status" value="1"/>
</dbReference>
<keyword evidence="1" id="KW-0812">Transmembrane</keyword>
<dbReference type="Gene3D" id="2.60.40.1120">
    <property type="entry name" value="Carboxypeptidase-like, regulatory domain"/>
    <property type="match status" value="1"/>
</dbReference>
<sequence length="473" mass="49670">MASAHAKTTHAGEIVRTLVMGLWLPAIFLAGLLFSFLPAFHHPTPHHIKVAVAATPAATAQLQRRLDAAIPNGFALRQVDSAAEARSAVLDKDAVAAFVPAVHHPQLYGAKADGAVMESSIREVFTTGAQTAGATVGFHELVPTRPGDTLGTSPLYLLMACTLPAYFLVVTMQRAVGFSRRAHVATMVGGGAVSAAACYLTGAYGMDAMPQHPLALLYLFLLTQTVSLTSYGLVAFLGPLFPGAAVTVFIMLSVPSSGLTVPVDLLPGFFRFLHPILPMGNAGDALRDVDYFGGRQLGRPTAVLCAWTALGIALIVLGYLKQLRQLLREARAGITRYVPAPPPEDPTVELPVPVALPPHRQPFGGQPPMLTGRVSGPAGEPLPGATVTVTDPHGRQLLHTRTDQNGEYAATGFHDGLAIVLAGAPGRQPVATRLLLTTATPVNQDFIMTPRRQVVPGHAGGAAQDPRPAGHPV</sequence>
<feature type="transmembrane region" description="Helical" evidence="1">
    <location>
        <begin position="216"/>
        <end position="237"/>
    </location>
</feature>
<dbReference type="OrthoDB" id="3288304at2"/>
<dbReference type="AlphaFoldDB" id="A0A543CUL8"/>
<feature type="transmembrane region" description="Helical" evidence="1">
    <location>
        <begin position="244"/>
        <end position="263"/>
    </location>
</feature>
<name>A0A543CUL8_9ACTN</name>
<comment type="caution">
    <text evidence="3">The sequence shown here is derived from an EMBL/GenBank/DDBJ whole genome shotgun (WGS) entry which is preliminary data.</text>
</comment>